<dbReference type="FunFam" id="3.40.140.10:FF:000005">
    <property type="entry name" value="tRNA-specific adenosine deaminase"/>
    <property type="match status" value="1"/>
</dbReference>
<name>A0A4W5LBT2_9TELE</name>
<dbReference type="GO" id="GO:0052717">
    <property type="term" value="F:tRNA-specific adenosine-34 deaminase activity"/>
    <property type="evidence" value="ECO:0007669"/>
    <property type="project" value="UniProtKB-EC"/>
</dbReference>
<evidence type="ECO:0000256" key="6">
    <source>
        <dbReference type="ARBA" id="ARBA00022694"/>
    </source>
</evidence>
<evidence type="ECO:0000256" key="4">
    <source>
        <dbReference type="ARBA" id="ARBA00012740"/>
    </source>
</evidence>
<dbReference type="InterPro" id="IPR028883">
    <property type="entry name" value="tRNA_aden_deaminase"/>
</dbReference>
<dbReference type="InterPro" id="IPR016193">
    <property type="entry name" value="Cytidine_deaminase-like"/>
</dbReference>
<dbReference type="InterPro" id="IPR002125">
    <property type="entry name" value="CMP_dCMP_dom"/>
</dbReference>
<evidence type="ECO:0000256" key="3">
    <source>
        <dbReference type="ARBA" id="ARBA00011738"/>
    </source>
</evidence>
<dbReference type="NCBIfam" id="NF008113">
    <property type="entry name" value="PRK10860.1"/>
    <property type="match status" value="1"/>
</dbReference>
<dbReference type="GO" id="GO:0002100">
    <property type="term" value="P:tRNA wobble adenosine to inosine editing"/>
    <property type="evidence" value="ECO:0007669"/>
    <property type="project" value="InterPro"/>
</dbReference>
<evidence type="ECO:0000256" key="7">
    <source>
        <dbReference type="ARBA" id="ARBA00022723"/>
    </source>
</evidence>
<dbReference type="Pfam" id="PF00383">
    <property type="entry name" value="dCMP_cyt_deam_1"/>
    <property type="match status" value="1"/>
</dbReference>
<feature type="domain" description="CMP/dCMP-type deaminase" evidence="11">
    <location>
        <begin position="65"/>
        <end position="177"/>
    </location>
</feature>
<reference evidence="13" key="1">
    <citation type="submission" date="2018-06" db="EMBL/GenBank/DDBJ databases">
        <title>Genome assembly of Danube salmon.</title>
        <authorList>
            <person name="Macqueen D.J."/>
            <person name="Gundappa M.K."/>
        </authorList>
    </citation>
    <scope>NUCLEOTIDE SEQUENCE [LARGE SCALE GENOMIC DNA]</scope>
</reference>
<reference evidence="12" key="3">
    <citation type="submission" date="2025-09" db="UniProtKB">
        <authorList>
            <consortium name="Ensembl"/>
        </authorList>
    </citation>
    <scope>IDENTIFICATION</scope>
</reference>
<protein>
    <recommendedName>
        <fullName evidence="5">tRNA-specific adenosine deaminase 2</fullName>
        <ecNumber evidence="4">3.5.4.33</ecNumber>
    </recommendedName>
</protein>
<evidence type="ECO:0000256" key="1">
    <source>
        <dbReference type="ARBA" id="ARBA00001947"/>
    </source>
</evidence>
<comment type="subunit">
    <text evidence="3">Homodimer.</text>
</comment>
<dbReference type="Gene3D" id="3.40.140.10">
    <property type="entry name" value="Cytidine Deaminase, domain 2"/>
    <property type="match status" value="1"/>
</dbReference>
<dbReference type="Pfam" id="PF13489">
    <property type="entry name" value="Methyltransf_23"/>
    <property type="match status" value="1"/>
</dbReference>
<evidence type="ECO:0000256" key="10">
    <source>
        <dbReference type="ARBA" id="ARBA00048045"/>
    </source>
</evidence>
<dbReference type="HAMAP" id="MF_00972">
    <property type="entry name" value="tRNA_aden_deaminase"/>
    <property type="match status" value="1"/>
</dbReference>
<dbReference type="PANTHER" id="PTHR11079">
    <property type="entry name" value="CYTOSINE DEAMINASE FAMILY MEMBER"/>
    <property type="match status" value="1"/>
</dbReference>
<evidence type="ECO:0000256" key="2">
    <source>
        <dbReference type="ARBA" id="ARBA00010669"/>
    </source>
</evidence>
<dbReference type="PANTHER" id="PTHR11079:SF202">
    <property type="entry name" value="TRNA-SPECIFIC ADENOSINE DEAMINASE"/>
    <property type="match status" value="1"/>
</dbReference>
<dbReference type="InterPro" id="IPR029063">
    <property type="entry name" value="SAM-dependent_MTases_sf"/>
</dbReference>
<evidence type="ECO:0000313" key="12">
    <source>
        <dbReference type="Ensembl" id="ENSHHUP00000023306.1"/>
    </source>
</evidence>
<evidence type="ECO:0000256" key="9">
    <source>
        <dbReference type="ARBA" id="ARBA00022833"/>
    </source>
</evidence>
<dbReference type="Gene3D" id="3.40.50.150">
    <property type="entry name" value="Vaccinia Virus protein VP39"/>
    <property type="match status" value="1"/>
</dbReference>
<proteinExistence type="inferred from homology"/>
<dbReference type="GO" id="GO:0008270">
    <property type="term" value="F:zinc ion binding"/>
    <property type="evidence" value="ECO:0007669"/>
    <property type="project" value="InterPro"/>
</dbReference>
<evidence type="ECO:0000256" key="8">
    <source>
        <dbReference type="ARBA" id="ARBA00022801"/>
    </source>
</evidence>
<evidence type="ECO:0000259" key="11">
    <source>
        <dbReference type="PROSITE" id="PS51747"/>
    </source>
</evidence>
<keyword evidence="6" id="KW-0819">tRNA processing</keyword>
<dbReference type="PROSITE" id="PS51747">
    <property type="entry name" value="CYT_DCMP_DEAMINASES_2"/>
    <property type="match status" value="1"/>
</dbReference>
<accession>A0A4W5LBT2</accession>
<dbReference type="SUPFAM" id="SSF53335">
    <property type="entry name" value="S-adenosyl-L-methionine-dependent methyltransferases"/>
    <property type="match status" value="1"/>
</dbReference>
<keyword evidence="7" id="KW-0479">Metal-binding</keyword>
<dbReference type="AlphaFoldDB" id="A0A4W5LBT2"/>
<dbReference type="EC" id="3.5.4.33" evidence="4"/>
<reference evidence="12" key="2">
    <citation type="submission" date="2025-08" db="UniProtKB">
        <authorList>
            <consortium name="Ensembl"/>
        </authorList>
    </citation>
    <scope>IDENTIFICATION</scope>
</reference>
<comment type="cofactor">
    <cofactor evidence="1">
        <name>Zn(2+)</name>
        <dbReference type="ChEBI" id="CHEBI:29105"/>
    </cofactor>
</comment>
<evidence type="ECO:0000313" key="13">
    <source>
        <dbReference type="Proteomes" id="UP000314982"/>
    </source>
</evidence>
<dbReference type="Ensembl" id="ENSHHUT00000024187.1">
    <property type="protein sequence ID" value="ENSHHUP00000023306.1"/>
    <property type="gene ID" value="ENSHHUG00000014594.1"/>
</dbReference>
<dbReference type="SUPFAM" id="SSF53927">
    <property type="entry name" value="Cytidine deaminase-like"/>
    <property type="match status" value="1"/>
</dbReference>
<keyword evidence="13" id="KW-1185">Reference proteome</keyword>
<dbReference type="CDD" id="cd01285">
    <property type="entry name" value="nucleoside_deaminase"/>
    <property type="match status" value="1"/>
</dbReference>
<dbReference type="PROSITE" id="PS00903">
    <property type="entry name" value="CYT_DCMP_DEAMINASES_1"/>
    <property type="match status" value="1"/>
</dbReference>
<dbReference type="STRING" id="62062.ENSHHUP00000023306"/>
<keyword evidence="9" id="KW-0862">Zinc</keyword>
<comment type="catalytic activity">
    <reaction evidence="10">
        <text>adenosine(34) in tRNA + H2O + H(+) = inosine(34) in tRNA + NH4(+)</text>
        <dbReference type="Rhea" id="RHEA:43168"/>
        <dbReference type="Rhea" id="RHEA-COMP:10373"/>
        <dbReference type="Rhea" id="RHEA-COMP:10374"/>
        <dbReference type="ChEBI" id="CHEBI:15377"/>
        <dbReference type="ChEBI" id="CHEBI:15378"/>
        <dbReference type="ChEBI" id="CHEBI:28938"/>
        <dbReference type="ChEBI" id="CHEBI:74411"/>
        <dbReference type="ChEBI" id="CHEBI:82852"/>
        <dbReference type="EC" id="3.5.4.33"/>
    </reaction>
</comment>
<dbReference type="InterPro" id="IPR016192">
    <property type="entry name" value="APOBEC/CMP_deaminase_Zn-bd"/>
</dbReference>
<keyword evidence="8" id="KW-0378">Hydrolase</keyword>
<organism evidence="12 13">
    <name type="scientific">Hucho hucho</name>
    <name type="common">huchen</name>
    <dbReference type="NCBI Taxonomy" id="62062"/>
    <lineage>
        <taxon>Eukaryota</taxon>
        <taxon>Metazoa</taxon>
        <taxon>Chordata</taxon>
        <taxon>Craniata</taxon>
        <taxon>Vertebrata</taxon>
        <taxon>Euteleostomi</taxon>
        <taxon>Actinopterygii</taxon>
        <taxon>Neopterygii</taxon>
        <taxon>Teleostei</taxon>
        <taxon>Protacanthopterygii</taxon>
        <taxon>Salmoniformes</taxon>
        <taxon>Salmonidae</taxon>
        <taxon>Salmoninae</taxon>
        <taxon>Hucho</taxon>
    </lineage>
</organism>
<comment type="similarity">
    <text evidence="2">Belongs to the cytidine and deoxycytidylate deaminase family. ADAT2 subfamily.</text>
</comment>
<sequence>MLEHVPDPQSVVRACAQLVRPGGWVFFSTLNRNAKAYLLAVVGAEYVLNMLPKGTHEYLPLPPLAERQHFMALARALAQQAASEGEVPVGALVVKDGIVVGRGYNQPCARHDPSAHAEMLALRDAAANLGNYRLTGCQLYVTLEPCPMCSGAILHARIAHVLFGAADAKTGAAGSVLNLFALSKLNHHTAIDGGIEHEACAALLADFFRQRRQPAPKVSCCWRPSPICSTPASHGCTSACSSKR</sequence>
<dbReference type="Proteomes" id="UP000314982">
    <property type="component" value="Unassembled WGS sequence"/>
</dbReference>
<evidence type="ECO:0000256" key="5">
    <source>
        <dbReference type="ARBA" id="ARBA00019216"/>
    </source>
</evidence>